<keyword evidence="3" id="KW-0378">Hydrolase</keyword>
<evidence type="ECO:0000313" key="3">
    <source>
        <dbReference type="EMBL" id="GLU46352.1"/>
    </source>
</evidence>
<feature type="compositionally biased region" description="Basic and acidic residues" evidence="1">
    <location>
        <begin position="246"/>
        <end position="260"/>
    </location>
</feature>
<dbReference type="PANTHER" id="PTHR43784:SF2">
    <property type="entry name" value="GDSL-LIKE LIPASE_ACYLHYDROLASE, PUTATIVE (AFU_ORTHOLOGUE AFUA_2G00820)-RELATED"/>
    <property type="match status" value="1"/>
</dbReference>
<name>A0A9W6UH39_9ACTN</name>
<dbReference type="InterPro" id="IPR013830">
    <property type="entry name" value="SGNH_hydro"/>
</dbReference>
<proteinExistence type="predicted"/>
<dbReference type="PANTHER" id="PTHR43784">
    <property type="entry name" value="GDSL-LIKE LIPASE/ACYLHYDROLASE, PUTATIVE (AFU_ORTHOLOGUE AFUA_2G00820)-RELATED"/>
    <property type="match status" value="1"/>
</dbReference>
<comment type="caution">
    <text evidence="3">The sequence shown here is derived from an EMBL/GenBank/DDBJ whole genome shotgun (WGS) entry which is preliminary data.</text>
</comment>
<dbReference type="Pfam" id="PF13472">
    <property type="entry name" value="Lipase_GDSL_2"/>
    <property type="match status" value="1"/>
</dbReference>
<dbReference type="GO" id="GO:0016787">
    <property type="term" value="F:hydrolase activity"/>
    <property type="evidence" value="ECO:0007669"/>
    <property type="project" value="UniProtKB-KW"/>
</dbReference>
<feature type="domain" description="SGNH hydrolase-type esterase" evidence="2">
    <location>
        <begin position="14"/>
        <end position="185"/>
    </location>
</feature>
<dbReference type="CDD" id="cd01832">
    <property type="entry name" value="SGNH_hydrolase_like_1"/>
    <property type="match status" value="1"/>
</dbReference>
<dbReference type="RefSeq" id="WP_285757212.1">
    <property type="nucleotide sequence ID" value="NZ_BSQG01000001.1"/>
</dbReference>
<reference evidence="3" key="1">
    <citation type="submission" date="2023-02" db="EMBL/GenBank/DDBJ databases">
        <title>Nocardiopsis ansamitocini NBRC 112285.</title>
        <authorList>
            <person name="Ichikawa N."/>
            <person name="Sato H."/>
            <person name="Tonouchi N."/>
        </authorList>
    </citation>
    <scope>NUCLEOTIDE SEQUENCE</scope>
    <source>
        <strain evidence="3">NBRC 112285</strain>
    </source>
</reference>
<evidence type="ECO:0000313" key="4">
    <source>
        <dbReference type="Proteomes" id="UP001165092"/>
    </source>
</evidence>
<keyword evidence="4" id="KW-1185">Reference proteome</keyword>
<dbReference type="InterPro" id="IPR053140">
    <property type="entry name" value="GDSL_Rv0518-like"/>
</dbReference>
<protein>
    <submittedName>
        <fullName evidence="3">SGNH hydrolase</fullName>
    </submittedName>
</protein>
<evidence type="ECO:0000256" key="1">
    <source>
        <dbReference type="SAM" id="MobiDB-lite"/>
    </source>
</evidence>
<dbReference type="EMBL" id="BSQG01000001">
    <property type="protein sequence ID" value="GLU46352.1"/>
    <property type="molecule type" value="Genomic_DNA"/>
</dbReference>
<dbReference type="Gene3D" id="3.40.50.1110">
    <property type="entry name" value="SGNH hydrolase"/>
    <property type="match status" value="1"/>
</dbReference>
<evidence type="ECO:0000259" key="2">
    <source>
        <dbReference type="Pfam" id="PF13472"/>
    </source>
</evidence>
<dbReference type="Proteomes" id="UP001165092">
    <property type="component" value="Unassembled WGS sequence"/>
</dbReference>
<accession>A0A9W6UH39</accession>
<organism evidence="3 4">
    <name type="scientific">Nocardiopsis ansamitocini</name>
    <dbReference type="NCBI Taxonomy" id="1670832"/>
    <lineage>
        <taxon>Bacteria</taxon>
        <taxon>Bacillati</taxon>
        <taxon>Actinomycetota</taxon>
        <taxon>Actinomycetes</taxon>
        <taxon>Streptosporangiales</taxon>
        <taxon>Nocardiopsidaceae</taxon>
        <taxon>Nocardiopsis</taxon>
    </lineage>
</organism>
<feature type="region of interest" description="Disordered" evidence="1">
    <location>
        <begin position="241"/>
        <end position="260"/>
    </location>
</feature>
<dbReference type="SUPFAM" id="SSF52266">
    <property type="entry name" value="SGNH hydrolase"/>
    <property type="match status" value="1"/>
</dbReference>
<dbReference type="AlphaFoldDB" id="A0A9W6UH39"/>
<sequence>MRPLEPAAPVDYVAIGDSFTEGVGDWYPDGTARGWADRFAGHLADQGREVRYANLAVRGKLLRQVMRDQLPAAVGLRPTLVSFSAGGNDLLRPSGNPDLLAAVLEEGVRRLREAGAEVVLFTGVNVSRGYMSGLVGRFARYYLNIRSIADRHDCHLVDQWSMPVLSAASVWDTDRLHMSSEGHRRLALRVAEVVGVPTERCWDEPLPEVQPVEWRVARRADARWAREFLVPWVGRRLTGRSSGDTLDAKRPDLEKFLPGG</sequence>
<dbReference type="InterPro" id="IPR036514">
    <property type="entry name" value="SGNH_hydro_sf"/>
</dbReference>
<gene>
    <name evidence="3" type="ORF">Nans01_07030</name>
</gene>